<gene>
    <name evidence="2" type="primary">thrL</name>
    <name evidence="2" type="ORF">BD31_I0754</name>
</gene>
<keyword evidence="1" id="KW-0812">Transmembrane</keyword>
<keyword evidence="1" id="KW-0472">Membrane</keyword>
<dbReference type="PATRIC" id="fig|859350.6.peg.1892"/>
<dbReference type="RefSeq" id="WP_008301596.1">
    <property type="nucleotide sequence ID" value="NZ_AEXL02000161.1"/>
</dbReference>
<keyword evidence="1" id="KW-1133">Transmembrane helix</keyword>
<sequence>MNKHSIITTIAITVIIIPFAVSGWNIFGMQQMEYRWNGPGLFSFFALSNSGNVEFCNAMPFWTSFEKFEVQTFYEEKYIGTFTVKPLTVNPLSSTIQEGVFSSEQIASAQHIFMSMDFEFDGGDIRLDPNNLVVVIHTETPIIGIIPYSSTTQMSGFDFDKMMNAEDLSCD</sequence>
<feature type="transmembrane region" description="Helical" evidence="1">
    <location>
        <begin position="6"/>
        <end position="27"/>
    </location>
</feature>
<protein>
    <submittedName>
        <fullName evidence="2">Thr operon leader peptide</fullName>
    </submittedName>
</protein>
<dbReference type="Proteomes" id="UP000003423">
    <property type="component" value="Unassembled WGS sequence"/>
</dbReference>
<name>I3CZW3_9ARCH</name>
<dbReference type="OrthoDB" id="2471at2157"/>
<evidence type="ECO:0000313" key="3">
    <source>
        <dbReference type="Proteomes" id="UP000003423"/>
    </source>
</evidence>
<dbReference type="AlphaFoldDB" id="I3CZW3"/>
<proteinExistence type="predicted"/>
<reference evidence="2 3" key="1">
    <citation type="journal article" date="2012" name="J. Bacteriol.">
        <title>Genome sequence of "Candidatus Nitrosopumilus salaria" BD31, an ammonia-oxidizing archaeon from the San Francisco Bay estuary.</title>
        <authorList>
            <person name="Mosier A.C."/>
            <person name="Allen E.E."/>
            <person name="Kim M."/>
            <person name="Ferriera S."/>
            <person name="Francis C.A."/>
        </authorList>
    </citation>
    <scope>NUCLEOTIDE SEQUENCE [LARGE SCALE GENOMIC DNA]</scope>
    <source>
        <strain evidence="2 3">BD31</strain>
    </source>
</reference>
<evidence type="ECO:0000256" key="1">
    <source>
        <dbReference type="SAM" id="Phobius"/>
    </source>
</evidence>
<keyword evidence="3" id="KW-1185">Reference proteome</keyword>
<dbReference type="EMBL" id="AEXL02000161">
    <property type="protein sequence ID" value="EIJ65006.1"/>
    <property type="molecule type" value="Genomic_DNA"/>
</dbReference>
<organism evidence="2 3">
    <name type="scientific">Candidatus Nitrosopumilus salarius BD31</name>
    <dbReference type="NCBI Taxonomy" id="859350"/>
    <lineage>
        <taxon>Archaea</taxon>
        <taxon>Nitrososphaerota</taxon>
        <taxon>Nitrososphaeria</taxon>
        <taxon>Nitrosopumilales</taxon>
        <taxon>Nitrosopumilaceae</taxon>
        <taxon>Nitrosopumilus</taxon>
    </lineage>
</organism>
<comment type="caution">
    <text evidence="2">The sequence shown here is derived from an EMBL/GenBank/DDBJ whole genome shotgun (WGS) entry which is preliminary data.</text>
</comment>
<accession>I3CZW3</accession>
<evidence type="ECO:0000313" key="2">
    <source>
        <dbReference type="EMBL" id="EIJ65006.1"/>
    </source>
</evidence>